<protein>
    <recommendedName>
        <fullName evidence="9">Protein E(Sev)2B</fullName>
    </recommendedName>
</protein>
<dbReference type="Pfam" id="PF00017">
    <property type="entry name" value="SH2"/>
    <property type="match status" value="1"/>
</dbReference>
<evidence type="ECO:0000256" key="1">
    <source>
        <dbReference type="ARBA" id="ARBA00022443"/>
    </source>
</evidence>
<dbReference type="SUPFAM" id="SSF50044">
    <property type="entry name" value="SH3-domain"/>
    <property type="match status" value="2"/>
</dbReference>
<dbReference type="PRINTS" id="PR00452">
    <property type="entry name" value="SH3DOMAIN"/>
</dbReference>
<dbReference type="PROSITE" id="PS50002">
    <property type="entry name" value="SH3"/>
    <property type="match status" value="2"/>
</dbReference>
<dbReference type="Pfam" id="PF00018">
    <property type="entry name" value="SH3_1"/>
    <property type="match status" value="2"/>
</dbReference>
<dbReference type="PANTHER" id="PTHR46037">
    <property type="entry name" value="PROTEIN ENHANCER OF SEVENLESS 2B"/>
    <property type="match status" value="1"/>
</dbReference>
<comment type="caution">
    <text evidence="7">The sequence shown here is derived from an EMBL/GenBank/DDBJ whole genome shotgun (WGS) entry which is preliminary data.</text>
</comment>
<reference evidence="7 8" key="1">
    <citation type="submission" date="2024-08" db="EMBL/GenBank/DDBJ databases">
        <authorList>
            <person name="Cucini C."/>
            <person name="Frati F."/>
        </authorList>
    </citation>
    <scope>NUCLEOTIDE SEQUENCE [LARGE SCALE GENOMIC DNA]</scope>
</reference>
<keyword evidence="8" id="KW-1185">Reference proteome</keyword>
<evidence type="ECO:0000256" key="4">
    <source>
        <dbReference type="PROSITE-ProRule" id="PRU00192"/>
    </source>
</evidence>
<evidence type="ECO:0000313" key="7">
    <source>
        <dbReference type="EMBL" id="CAL8079013.1"/>
    </source>
</evidence>
<name>A0ABP1PX90_9HEXA</name>
<dbReference type="SUPFAM" id="SSF55550">
    <property type="entry name" value="SH2 domain"/>
    <property type="match status" value="1"/>
</dbReference>
<dbReference type="Proteomes" id="UP001642540">
    <property type="component" value="Unassembled WGS sequence"/>
</dbReference>
<accession>A0ABP1PX90</accession>
<evidence type="ECO:0000256" key="2">
    <source>
        <dbReference type="ARBA" id="ARBA00022999"/>
    </source>
</evidence>
<dbReference type="CDD" id="cd11804">
    <property type="entry name" value="SH3_GRB2_like_N"/>
    <property type="match status" value="1"/>
</dbReference>
<sequence>MEAIAKHNFAATADDELSFRRGEVLKVLNMEDDENWFKAELNGREGMIPSNYVEMRSHTWYHGGITRADTEKFLSDKPDGSFLIRVSESCPGDFSLSVKCPDDVQHFKVLRDSAGKFFLWVIRFNSLNELVEYHRKSSVSRSQDVKLKDLLPEYAKALYDFTPQEPGELEFRKGDIITLTDHSDENWWTGVLGNRRGQFPATYVAPHSL</sequence>
<proteinExistence type="predicted"/>
<feature type="domain" description="SH3" evidence="6">
    <location>
        <begin position="150"/>
        <end position="209"/>
    </location>
</feature>
<dbReference type="EMBL" id="CAXLJM020000013">
    <property type="protein sequence ID" value="CAL8079013.1"/>
    <property type="molecule type" value="Genomic_DNA"/>
</dbReference>
<keyword evidence="2 3" id="KW-0727">SH2 domain</keyword>
<dbReference type="SMART" id="SM00252">
    <property type="entry name" value="SH2"/>
    <property type="match status" value="1"/>
</dbReference>
<evidence type="ECO:0000259" key="6">
    <source>
        <dbReference type="PROSITE" id="PS50002"/>
    </source>
</evidence>
<dbReference type="InterPro" id="IPR036028">
    <property type="entry name" value="SH3-like_dom_sf"/>
</dbReference>
<dbReference type="PRINTS" id="PR01887">
    <property type="entry name" value="SPECTRNALPHA"/>
</dbReference>
<dbReference type="SMART" id="SM00326">
    <property type="entry name" value="SH3"/>
    <property type="match status" value="2"/>
</dbReference>
<organism evidence="7 8">
    <name type="scientific">Orchesella dallaii</name>
    <dbReference type="NCBI Taxonomy" id="48710"/>
    <lineage>
        <taxon>Eukaryota</taxon>
        <taxon>Metazoa</taxon>
        <taxon>Ecdysozoa</taxon>
        <taxon>Arthropoda</taxon>
        <taxon>Hexapoda</taxon>
        <taxon>Collembola</taxon>
        <taxon>Entomobryomorpha</taxon>
        <taxon>Entomobryoidea</taxon>
        <taxon>Orchesellidae</taxon>
        <taxon>Orchesellinae</taxon>
        <taxon>Orchesella</taxon>
    </lineage>
</organism>
<evidence type="ECO:0000313" key="8">
    <source>
        <dbReference type="Proteomes" id="UP001642540"/>
    </source>
</evidence>
<dbReference type="CDD" id="cd11805">
    <property type="entry name" value="SH3_GRB2_like_C"/>
    <property type="match status" value="1"/>
</dbReference>
<dbReference type="InterPro" id="IPR000980">
    <property type="entry name" value="SH2"/>
</dbReference>
<evidence type="ECO:0000256" key="3">
    <source>
        <dbReference type="PROSITE-ProRule" id="PRU00191"/>
    </source>
</evidence>
<dbReference type="PRINTS" id="PR00401">
    <property type="entry name" value="SH2DOMAIN"/>
</dbReference>
<keyword evidence="1 4" id="KW-0728">SH3 domain</keyword>
<dbReference type="PROSITE" id="PS50001">
    <property type="entry name" value="SH2"/>
    <property type="match status" value="1"/>
</dbReference>
<gene>
    <name evidence="7" type="ORF">ODALV1_LOCUS4255</name>
</gene>
<evidence type="ECO:0000259" key="5">
    <source>
        <dbReference type="PROSITE" id="PS50001"/>
    </source>
</evidence>
<dbReference type="Gene3D" id="3.30.505.10">
    <property type="entry name" value="SH2 domain"/>
    <property type="match status" value="1"/>
</dbReference>
<evidence type="ECO:0008006" key="9">
    <source>
        <dbReference type="Google" id="ProtNLM"/>
    </source>
</evidence>
<dbReference type="InterPro" id="IPR036860">
    <property type="entry name" value="SH2_dom_sf"/>
</dbReference>
<dbReference type="InterPro" id="IPR043539">
    <property type="entry name" value="Grb2-like"/>
</dbReference>
<feature type="domain" description="SH3" evidence="6">
    <location>
        <begin position="1"/>
        <end position="58"/>
    </location>
</feature>
<dbReference type="InterPro" id="IPR001452">
    <property type="entry name" value="SH3_domain"/>
</dbReference>
<dbReference type="Gene3D" id="2.30.30.40">
    <property type="entry name" value="SH3 Domains"/>
    <property type="match status" value="2"/>
</dbReference>
<dbReference type="CDD" id="cd09941">
    <property type="entry name" value="SH2_Grb2_like"/>
    <property type="match status" value="1"/>
</dbReference>
<feature type="domain" description="SH2" evidence="5">
    <location>
        <begin position="60"/>
        <end position="151"/>
    </location>
</feature>